<dbReference type="RefSeq" id="WP_369460526.1">
    <property type="nucleotide sequence ID" value="NZ_JBGBDC010000006.1"/>
</dbReference>
<comment type="caution">
    <text evidence="2">The sequence shown here is derived from an EMBL/GenBank/DDBJ whole genome shotgun (WGS) entry which is preliminary data.</text>
</comment>
<evidence type="ECO:0000313" key="3">
    <source>
        <dbReference type="Proteomes" id="UP001562178"/>
    </source>
</evidence>
<dbReference type="InterPro" id="IPR025319">
    <property type="entry name" value="DUF4224"/>
</dbReference>
<proteinExistence type="predicted"/>
<protein>
    <submittedName>
        <fullName evidence="2">DUF4224 domain-containing protein</fullName>
    </submittedName>
</protein>
<feature type="domain" description="DUF4224" evidence="1">
    <location>
        <begin position="8"/>
        <end position="50"/>
    </location>
</feature>
<dbReference type="Proteomes" id="UP001562178">
    <property type="component" value="Unassembled WGS sequence"/>
</dbReference>
<sequence>MSDKDSEFLSDDEVSRVTGYKQAAPQREWLDNNGWVYTVSGAGRPIVGRWFARLRMAGMKAVNITLQPVEMGMQPVMANVQSAAKPNFSALD</sequence>
<name>A0ABV4B6H0_9BURK</name>
<keyword evidence="3" id="KW-1185">Reference proteome</keyword>
<organism evidence="2 3">
    <name type="scientific">Comamonas sediminis</name>
    <dbReference type="NCBI Taxonomy" id="1783360"/>
    <lineage>
        <taxon>Bacteria</taxon>
        <taxon>Pseudomonadati</taxon>
        <taxon>Pseudomonadota</taxon>
        <taxon>Betaproteobacteria</taxon>
        <taxon>Burkholderiales</taxon>
        <taxon>Comamonadaceae</taxon>
        <taxon>Comamonas</taxon>
    </lineage>
</organism>
<evidence type="ECO:0000259" key="1">
    <source>
        <dbReference type="Pfam" id="PF13986"/>
    </source>
</evidence>
<evidence type="ECO:0000313" key="2">
    <source>
        <dbReference type="EMBL" id="MEY2252496.1"/>
    </source>
</evidence>
<accession>A0ABV4B6H0</accession>
<dbReference type="Pfam" id="PF13986">
    <property type="entry name" value="DUF4224"/>
    <property type="match status" value="1"/>
</dbReference>
<dbReference type="EMBL" id="JBGBDC010000006">
    <property type="protein sequence ID" value="MEY2252496.1"/>
    <property type="molecule type" value="Genomic_DNA"/>
</dbReference>
<reference evidence="2 3" key="1">
    <citation type="journal article" date="2016" name="Int. J. Syst. Evol. Microbiol.">
        <title>Description of Comamonas sediminis sp. nov., isolated from lagoon sediments.</title>
        <authorList>
            <person name="Subhash Y."/>
            <person name="Bang J.J."/>
            <person name="You T.H."/>
            <person name="Lee S.S."/>
        </authorList>
    </citation>
    <scope>NUCLEOTIDE SEQUENCE [LARGE SCALE GENOMIC DNA]</scope>
    <source>
        <strain evidence="2 3">JCM 31169</strain>
    </source>
</reference>
<gene>
    <name evidence="2" type="ORF">AB7A72_15870</name>
</gene>